<dbReference type="Proteomes" id="UP000286415">
    <property type="component" value="Unassembled WGS sequence"/>
</dbReference>
<dbReference type="InterPro" id="IPR051130">
    <property type="entry name" value="Mito_struct-func_regulator"/>
</dbReference>
<sequence length="627" mass="72229">MVHAGLISFAPRRHMFTYRPYPSLRNNAMRWAIAVAIPAIGSALYYTCLDVSGRRKINRHLSAAQRFLRSVFVGTCISLDYKWTLFWNEENGSTYDRELINCHQRSADRILRGCLANGGLYIKMGQGLVSLNHVLPKQYTETLERLHDQALVRTAEEVDRIFLEDFGKTPSEVFASFDPEPIAAASLAQVHRAVTKAGERVAVKVQYEDLRDRFHGDIHTLEFLLRLVEYVHPNFGFAWVLQDMRKTLAKELDFENEADNAEKCALHLTHLGTLRPDGAVHIPRVNRELTSKRVLTAEFIDGIKANEVSALREAGFCLADLDKLLVRVFSYQVFCTGFVHADPHPGNLLIRKRPLSDPRPRWFVSPLTLTRRMVNTTYRWLYFIFHLPVQTWNWLRHGVPPHFTAPVSNTSPLQLVLLDHGLYDSLPHNQRISLCEMYRAILDCNEEGMKKASSELGVQDWATFGDVILQKPWRRKTLYLPAHLTEADRMFLRATAAEHFDRVMAVLQQVPRPMLLFIRNLNLIRSICRLHGDPIDRYVLMVDSAVLGSYSTHEPSGKCRSLSWGRALRVQLTLQHYHWQLRIECFFNWIRFMLYRLLRFMGRAPDLEELQSLVADVAANAPNSFLV</sequence>
<keyword evidence="3" id="KW-0418">Kinase</keyword>
<evidence type="ECO:0000259" key="2">
    <source>
        <dbReference type="Pfam" id="PF03109"/>
    </source>
</evidence>
<dbReference type="InterPro" id="IPR045307">
    <property type="entry name" value="ADCK1_dom"/>
</dbReference>
<reference evidence="3 4" key="2">
    <citation type="journal article" date="2021" name="Genomics">
        <title>High-quality reference genome for Clonorchis sinensis.</title>
        <authorList>
            <person name="Young N.D."/>
            <person name="Stroehlein A.J."/>
            <person name="Kinkar L."/>
            <person name="Wang T."/>
            <person name="Sohn W.M."/>
            <person name="Chang B.C.H."/>
            <person name="Kaur P."/>
            <person name="Weisz D."/>
            <person name="Dudchenko O."/>
            <person name="Aiden E.L."/>
            <person name="Korhonen P.K."/>
            <person name="Gasser R.B."/>
        </authorList>
    </citation>
    <scope>NUCLEOTIDE SEQUENCE [LARGE SCALE GENOMIC DNA]</scope>
    <source>
        <strain evidence="3">Cs-k2</strain>
    </source>
</reference>
<accession>A0A8T1M015</accession>
<protein>
    <submittedName>
        <fullName evidence="3">AarF domain-containing protein kinase 5</fullName>
    </submittedName>
</protein>
<feature type="domain" description="ABC1 atypical kinase-like" evidence="2">
    <location>
        <begin position="145"/>
        <end position="354"/>
    </location>
</feature>
<keyword evidence="3" id="KW-0808">Transferase</keyword>
<comment type="caution">
    <text evidence="3">The sequence shown here is derived from an EMBL/GenBank/DDBJ whole genome shotgun (WGS) entry which is preliminary data.</text>
</comment>
<dbReference type="EMBL" id="NIRI02000056">
    <property type="protein sequence ID" value="KAG5442704.1"/>
    <property type="molecule type" value="Genomic_DNA"/>
</dbReference>
<comment type="similarity">
    <text evidence="1">Belongs to the protein kinase superfamily. ADCK protein kinase family.</text>
</comment>
<dbReference type="OrthoDB" id="427480at2759"/>
<gene>
    <name evidence="3" type="ORF">CSKR_108011</name>
</gene>
<reference evidence="3 4" key="1">
    <citation type="journal article" date="2018" name="Biotechnol. Adv.">
        <title>Improved genomic resources and new bioinformatic workflow for the carcinogenic parasite Clonorchis sinensis: Biotechnological implications.</title>
        <authorList>
            <person name="Wang D."/>
            <person name="Korhonen P.K."/>
            <person name="Gasser R.B."/>
            <person name="Young N.D."/>
        </authorList>
    </citation>
    <scope>NUCLEOTIDE SEQUENCE [LARGE SCALE GENOMIC DNA]</scope>
    <source>
        <strain evidence="3">Cs-k2</strain>
    </source>
</reference>
<keyword evidence="4" id="KW-1185">Reference proteome</keyword>
<dbReference type="PANTHER" id="PTHR43173">
    <property type="entry name" value="ABC1 FAMILY PROTEIN"/>
    <property type="match status" value="1"/>
</dbReference>
<dbReference type="InterPro" id="IPR004147">
    <property type="entry name" value="ABC1_dom"/>
</dbReference>
<name>A0A8T1M015_CLOSI</name>
<evidence type="ECO:0000313" key="4">
    <source>
        <dbReference type="Proteomes" id="UP000286415"/>
    </source>
</evidence>
<proteinExistence type="inferred from homology"/>
<dbReference type="Pfam" id="PF03109">
    <property type="entry name" value="ABC1"/>
    <property type="match status" value="1"/>
</dbReference>
<dbReference type="SUPFAM" id="SSF56112">
    <property type="entry name" value="Protein kinase-like (PK-like)"/>
    <property type="match status" value="1"/>
</dbReference>
<dbReference type="CDD" id="cd13969">
    <property type="entry name" value="ADCK1-like"/>
    <property type="match status" value="1"/>
</dbReference>
<dbReference type="GO" id="GO:0016301">
    <property type="term" value="F:kinase activity"/>
    <property type="evidence" value="ECO:0007669"/>
    <property type="project" value="UniProtKB-KW"/>
</dbReference>
<dbReference type="PANTHER" id="PTHR43173:SF28">
    <property type="entry name" value="AARF DOMAIN CONTAINING KINASE 5"/>
    <property type="match status" value="1"/>
</dbReference>
<evidence type="ECO:0000313" key="3">
    <source>
        <dbReference type="EMBL" id="KAG5442704.1"/>
    </source>
</evidence>
<dbReference type="InterPro" id="IPR011009">
    <property type="entry name" value="Kinase-like_dom_sf"/>
</dbReference>
<organism evidence="3 4">
    <name type="scientific">Clonorchis sinensis</name>
    <name type="common">Chinese liver fluke</name>
    <dbReference type="NCBI Taxonomy" id="79923"/>
    <lineage>
        <taxon>Eukaryota</taxon>
        <taxon>Metazoa</taxon>
        <taxon>Spiralia</taxon>
        <taxon>Lophotrochozoa</taxon>
        <taxon>Platyhelminthes</taxon>
        <taxon>Trematoda</taxon>
        <taxon>Digenea</taxon>
        <taxon>Opisthorchiida</taxon>
        <taxon>Opisthorchiata</taxon>
        <taxon>Opisthorchiidae</taxon>
        <taxon>Clonorchis</taxon>
    </lineage>
</organism>
<evidence type="ECO:0000256" key="1">
    <source>
        <dbReference type="ARBA" id="ARBA00009670"/>
    </source>
</evidence>
<dbReference type="AlphaFoldDB" id="A0A8T1M015"/>